<evidence type="ECO:0000313" key="3">
    <source>
        <dbReference type="EMBL" id="GBN90900.1"/>
    </source>
</evidence>
<evidence type="ECO:0000313" key="4">
    <source>
        <dbReference type="Proteomes" id="UP000499080"/>
    </source>
</evidence>
<reference evidence="3 4" key="1">
    <citation type="journal article" date="2019" name="Sci. Rep.">
        <title>Orb-weaving spider Araneus ventricosus genome elucidates the spidroin gene catalogue.</title>
        <authorList>
            <person name="Kono N."/>
            <person name="Nakamura H."/>
            <person name="Ohtoshi R."/>
            <person name="Moran D.A.P."/>
            <person name="Shinohara A."/>
            <person name="Yoshida Y."/>
            <person name="Fujiwara M."/>
            <person name="Mori M."/>
            <person name="Tomita M."/>
            <person name="Arakawa K."/>
        </authorList>
    </citation>
    <scope>NUCLEOTIDE SEQUENCE [LARGE SCALE GENOMIC DNA]</scope>
</reference>
<feature type="domain" description="ZSWIM1/3 RNaseH-like" evidence="2">
    <location>
        <begin position="458"/>
        <end position="555"/>
    </location>
</feature>
<keyword evidence="4" id="KW-1185">Reference proteome</keyword>
<protein>
    <recommendedName>
        <fullName evidence="2">ZSWIM1/3 RNaseH-like domain-containing protein</fullName>
    </recommendedName>
</protein>
<evidence type="ECO:0000256" key="1">
    <source>
        <dbReference type="SAM" id="MobiDB-lite"/>
    </source>
</evidence>
<dbReference type="EMBL" id="BGPR01023602">
    <property type="protein sequence ID" value="GBN90900.1"/>
    <property type="molecule type" value="Genomic_DNA"/>
</dbReference>
<name>A0A4Y2STP0_ARAVE</name>
<proteinExistence type="predicted"/>
<accession>A0A4Y2STP0</accession>
<dbReference type="Proteomes" id="UP000499080">
    <property type="component" value="Unassembled WGS sequence"/>
</dbReference>
<dbReference type="InterPro" id="IPR048324">
    <property type="entry name" value="ZSWIM1-3_RNaseH-like"/>
</dbReference>
<organism evidence="3 4">
    <name type="scientific">Araneus ventricosus</name>
    <name type="common">Orbweaver spider</name>
    <name type="synonym">Epeira ventricosa</name>
    <dbReference type="NCBI Taxonomy" id="182803"/>
    <lineage>
        <taxon>Eukaryota</taxon>
        <taxon>Metazoa</taxon>
        <taxon>Ecdysozoa</taxon>
        <taxon>Arthropoda</taxon>
        <taxon>Chelicerata</taxon>
        <taxon>Arachnida</taxon>
        <taxon>Araneae</taxon>
        <taxon>Araneomorphae</taxon>
        <taxon>Entelegynae</taxon>
        <taxon>Araneoidea</taxon>
        <taxon>Araneidae</taxon>
        <taxon>Araneus</taxon>
    </lineage>
</organism>
<sequence>MKTLVIESSNLQVKECQSIVPGLFDLTEFPPLSRSEQPPFLPSWPKHTPMNTRHPSSHWVAAQPPASACPVISPVSPSLPVASPVPPSLPVTSPVSPSLPVASPAPLSLPDASPVPPSLPWPSMTCTALVGNAQFFVPLLSCMPVAHLLPFHSAGMSYFPFYPPVSPPLPFPVPASAPPPACHRPAVASSLPACHQPTDASSLPTHGQPAAISHASEKQGRASITKFFVPLLSCMPVAHLLPFHSAGMSYFPFYPPVSPPLPFPVPASAPPPACHRPAVASSLPACHQPTDASSLPTHGQPAAISHASEKQGRASITKKNLVSVTYYSIHNHSIGYENTKYHPLKESTRDLIKSYLLLSFPVSKIVSLLRGDVGSRDKRNFHPTKEAFISRKTIRAYLRHLRNTMQPASDAVSVSCIVENLKNEPYNPILIFKLQDSKTIWGPSDLESLPNWESSFVLGFQTKEQGYMLMKHSHKVLCIDATHGTNFYDFHLLSLHIPDEYGQGYAVAHFITNNLDFHTLVVLFSSLRCKIPNLKVNTVMTDDDGCSFNAFNFCFRPQY</sequence>
<dbReference type="Pfam" id="PF21056">
    <property type="entry name" value="ZSWIM1-3_RNaseH-like"/>
    <property type="match status" value="1"/>
</dbReference>
<feature type="region of interest" description="Disordered" evidence="1">
    <location>
        <begin position="285"/>
        <end position="311"/>
    </location>
</feature>
<dbReference type="OrthoDB" id="6427366at2759"/>
<feature type="region of interest" description="Disordered" evidence="1">
    <location>
        <begin position="197"/>
        <end position="217"/>
    </location>
</feature>
<gene>
    <name evidence="3" type="ORF">AVEN_16146_1</name>
</gene>
<evidence type="ECO:0000259" key="2">
    <source>
        <dbReference type="Pfam" id="PF21056"/>
    </source>
</evidence>
<dbReference type="AlphaFoldDB" id="A0A4Y2STP0"/>
<comment type="caution">
    <text evidence="3">The sequence shown here is derived from an EMBL/GenBank/DDBJ whole genome shotgun (WGS) entry which is preliminary data.</text>
</comment>